<dbReference type="CDD" id="cd01647">
    <property type="entry name" value="RT_LTR"/>
    <property type="match status" value="1"/>
</dbReference>
<organism evidence="3 4">
    <name type="scientific">Austropuccinia psidii MF-1</name>
    <dbReference type="NCBI Taxonomy" id="1389203"/>
    <lineage>
        <taxon>Eukaryota</taxon>
        <taxon>Fungi</taxon>
        <taxon>Dikarya</taxon>
        <taxon>Basidiomycota</taxon>
        <taxon>Pucciniomycotina</taxon>
        <taxon>Pucciniomycetes</taxon>
        <taxon>Pucciniales</taxon>
        <taxon>Sphaerophragmiaceae</taxon>
        <taxon>Austropuccinia</taxon>
    </lineage>
</organism>
<evidence type="ECO:0000256" key="1">
    <source>
        <dbReference type="SAM" id="MobiDB-lite"/>
    </source>
</evidence>
<dbReference type="Gene3D" id="3.30.70.270">
    <property type="match status" value="1"/>
</dbReference>
<proteinExistence type="predicted"/>
<dbReference type="OrthoDB" id="113021at2759"/>
<evidence type="ECO:0000313" key="4">
    <source>
        <dbReference type="Proteomes" id="UP000765509"/>
    </source>
</evidence>
<dbReference type="PANTHER" id="PTHR24559">
    <property type="entry name" value="TRANSPOSON TY3-I GAG-POL POLYPROTEIN"/>
    <property type="match status" value="1"/>
</dbReference>
<name>A0A9Q3IC04_9BASI</name>
<evidence type="ECO:0000259" key="2">
    <source>
        <dbReference type="Pfam" id="PF00078"/>
    </source>
</evidence>
<keyword evidence="4" id="KW-1185">Reference proteome</keyword>
<dbReference type="InterPro" id="IPR043128">
    <property type="entry name" value="Rev_trsase/Diguanyl_cyclase"/>
</dbReference>
<dbReference type="InterPro" id="IPR000477">
    <property type="entry name" value="RT_dom"/>
</dbReference>
<gene>
    <name evidence="3" type="ORF">O181_073425</name>
</gene>
<dbReference type="SUPFAM" id="SSF56672">
    <property type="entry name" value="DNA/RNA polymerases"/>
    <property type="match status" value="1"/>
</dbReference>
<dbReference type="EMBL" id="AVOT02038781">
    <property type="protein sequence ID" value="MBW0533710.1"/>
    <property type="molecule type" value="Genomic_DNA"/>
</dbReference>
<reference evidence="3" key="1">
    <citation type="submission" date="2021-03" db="EMBL/GenBank/DDBJ databases">
        <title>Draft genome sequence of rust myrtle Austropuccinia psidii MF-1, a brazilian biotype.</title>
        <authorList>
            <person name="Quecine M.C."/>
            <person name="Pachon D.M.R."/>
            <person name="Bonatelli M.L."/>
            <person name="Correr F.H."/>
            <person name="Franceschini L.M."/>
            <person name="Leite T.F."/>
            <person name="Margarido G.R.A."/>
            <person name="Almeida C.A."/>
            <person name="Ferrarezi J.A."/>
            <person name="Labate C.A."/>
        </authorList>
    </citation>
    <scope>NUCLEOTIDE SEQUENCE</scope>
    <source>
        <strain evidence="3">MF-1</strain>
    </source>
</reference>
<dbReference type="InterPro" id="IPR043502">
    <property type="entry name" value="DNA/RNA_pol_sf"/>
</dbReference>
<dbReference type="Gene3D" id="3.10.10.10">
    <property type="entry name" value="HIV Type 1 Reverse Transcriptase, subunit A, domain 1"/>
    <property type="match status" value="1"/>
</dbReference>
<feature type="compositionally biased region" description="Basic and acidic residues" evidence="1">
    <location>
        <begin position="13"/>
        <end position="26"/>
    </location>
</feature>
<dbReference type="Pfam" id="PF00078">
    <property type="entry name" value="RVT_1"/>
    <property type="match status" value="1"/>
</dbReference>
<dbReference type="PANTHER" id="PTHR24559:SF440">
    <property type="entry name" value="RIBONUCLEASE H"/>
    <property type="match status" value="1"/>
</dbReference>
<feature type="region of interest" description="Disordered" evidence="1">
    <location>
        <begin position="13"/>
        <end position="34"/>
    </location>
</feature>
<sequence length="287" mass="32712">MDITLELYTRYHERQKEKGSHQEKKPRIIKTPSLPPSVHIPPIIPSQSLLPSRDEVFKVVKDFGEDVAISSLHLFQGDMDLRHLSFHASLEEQWDEEEEPEEIETVLKVVPPSYNQYLDVFFKVKAEKLPPHCACDHHIKLEGLLPPVGVIYSLLKHESETLKAYISENVEKGFIRPSSSSTGAPVFFVKKKDGGLCLCVDYRKLNAFTSKNRYPVPPMNHILTVFNGCTIFSKIYLHGAYNLLRIKEGDEHLIAFRAIYGSYEYLVMTLGLNNSPASFQNIVNDIV</sequence>
<dbReference type="InterPro" id="IPR053134">
    <property type="entry name" value="RNA-dir_DNA_polymerase"/>
</dbReference>
<feature type="domain" description="Reverse transcriptase" evidence="2">
    <location>
        <begin position="197"/>
        <end position="286"/>
    </location>
</feature>
<accession>A0A9Q3IC04</accession>
<protein>
    <recommendedName>
        <fullName evidence="2">Reverse transcriptase domain-containing protein</fullName>
    </recommendedName>
</protein>
<evidence type="ECO:0000313" key="3">
    <source>
        <dbReference type="EMBL" id="MBW0533710.1"/>
    </source>
</evidence>
<dbReference type="Proteomes" id="UP000765509">
    <property type="component" value="Unassembled WGS sequence"/>
</dbReference>
<dbReference type="AlphaFoldDB" id="A0A9Q3IC04"/>
<comment type="caution">
    <text evidence="3">The sequence shown here is derived from an EMBL/GenBank/DDBJ whole genome shotgun (WGS) entry which is preliminary data.</text>
</comment>